<dbReference type="RefSeq" id="WP_099153628.1">
    <property type="nucleotide sequence ID" value="NZ_PDUD01000035.1"/>
</dbReference>
<comment type="caution">
    <text evidence="4">The sequence shown here is derived from an EMBL/GenBank/DDBJ whole genome shotgun (WGS) entry which is preliminary data.</text>
</comment>
<evidence type="ECO:0000259" key="2">
    <source>
        <dbReference type="Pfam" id="PF06452"/>
    </source>
</evidence>
<feature type="domain" description="Carbohydrate-binding" evidence="2">
    <location>
        <begin position="45"/>
        <end position="213"/>
    </location>
</feature>
<dbReference type="GO" id="GO:0030246">
    <property type="term" value="F:carbohydrate binding"/>
    <property type="evidence" value="ECO:0007669"/>
    <property type="project" value="InterPro"/>
</dbReference>
<dbReference type="GO" id="GO:0004553">
    <property type="term" value="F:hydrolase activity, hydrolyzing O-glycosyl compounds"/>
    <property type="evidence" value="ECO:0007669"/>
    <property type="project" value="InterPro"/>
</dbReference>
<evidence type="ECO:0000256" key="1">
    <source>
        <dbReference type="SAM" id="SignalP"/>
    </source>
</evidence>
<keyword evidence="5" id="KW-1185">Reference proteome</keyword>
<dbReference type="InterPro" id="IPR010502">
    <property type="entry name" value="Carb-bd_dom_fam9"/>
</dbReference>
<evidence type="ECO:0000313" key="5">
    <source>
        <dbReference type="Proteomes" id="UP000223913"/>
    </source>
</evidence>
<dbReference type="Pfam" id="PF06452">
    <property type="entry name" value="CBM9_1"/>
    <property type="match status" value="1"/>
</dbReference>
<gene>
    <name evidence="4" type="ORF">CRP01_29340</name>
</gene>
<protein>
    <submittedName>
        <fullName evidence="4">Uncharacterized protein</fullName>
    </submittedName>
</protein>
<dbReference type="AlphaFoldDB" id="A0A2D0N565"/>
<keyword evidence="1" id="KW-0732">Signal</keyword>
<feature type="chain" id="PRO_5011976992" evidence="1">
    <location>
        <begin position="24"/>
        <end position="739"/>
    </location>
</feature>
<dbReference type="Proteomes" id="UP000223913">
    <property type="component" value="Unassembled WGS sequence"/>
</dbReference>
<dbReference type="InterPro" id="IPR045670">
    <property type="entry name" value="DUF5916"/>
</dbReference>
<reference evidence="4 5" key="1">
    <citation type="submission" date="2017-10" db="EMBL/GenBank/DDBJ databases">
        <title>The draft genome sequence of Lewinella nigricans NBRC 102662.</title>
        <authorList>
            <person name="Wang K."/>
        </authorList>
    </citation>
    <scope>NUCLEOTIDE SEQUENCE [LARGE SCALE GENOMIC DNA]</scope>
    <source>
        <strain evidence="4 5">NBRC 102662</strain>
    </source>
</reference>
<proteinExistence type="predicted"/>
<sequence length="739" mass="85223">MMKRYLYIILSLLLFGQWGKAQSAGKDMQDAYQLGLSRATGEMLVDGALTEDVWRNADTATDFWQKFPQDGLPAGRQTVVRMAYDDRFLYISAECYDTNYYVVQTLKRDSRFFEGDAFGLVLDPVNRRSNGFLFGVSPMNVQSEDLISASQFGDLNFSWDNKWFSAVQRHDDRWVVEMAIPFKTLRFEAGKDTWGINFFRYDLKRNEVSSWTEMPVNFDVQDLGYTGALHWDRSPAKPGANVSLIPYLSGSLYRNNEVEDPADETRFDGGFDAKVALTSSLNLDLTVNPDFSQIDVDIQQTNLTRFSLQFPERRPFFLENADLFADFGTPPARPIFTRSIGLDENALPIRILYGARLSGNIGNNSRIGLLNLQTRATDDRDAHNYSILSFNQSVLKRSLIKGYVTNRQAYLPGEGFNGNDYGRNAGLEFNYRNLSGTWNPWVAIHVSDKSGVGTSTFRNAGVRYSGRNLSYFIDYIGIGTNYYADMGFIPRLENYDAARDTVIRLGFEHIFNRLGYTIRPQGDGAFIAHEFTTSSRFIFNPDWTLNERRSTLDYSALFRNTGEFSFSVENYDNRLLFASRFTEGPPLPPARYEYTQFIAGYKSDARKAFALEAEMQGGQFYNGKLFRYLAGIIYRAQPWGNFSIAFEQNDLRLPEPYGDNKLSLINQRTEINFSNQLFWTTFLQYNTQRNNFNVNSRLQWRYQPMSDFFLVYTDNYFSDPFLQHKNRAIVFKWNYWLTL</sequence>
<dbReference type="CDD" id="cd09618">
    <property type="entry name" value="CBM9_like_2"/>
    <property type="match status" value="1"/>
</dbReference>
<evidence type="ECO:0000313" key="4">
    <source>
        <dbReference type="EMBL" id="PHN02913.1"/>
    </source>
</evidence>
<dbReference type="GO" id="GO:0016052">
    <property type="term" value="P:carbohydrate catabolic process"/>
    <property type="evidence" value="ECO:0007669"/>
    <property type="project" value="InterPro"/>
</dbReference>
<evidence type="ECO:0000259" key="3">
    <source>
        <dbReference type="Pfam" id="PF19313"/>
    </source>
</evidence>
<dbReference type="Pfam" id="PF19313">
    <property type="entry name" value="DUF5916"/>
    <property type="match status" value="1"/>
</dbReference>
<accession>A0A2D0N565</accession>
<dbReference type="Gene3D" id="2.60.40.1190">
    <property type="match status" value="1"/>
</dbReference>
<dbReference type="SUPFAM" id="SSF49344">
    <property type="entry name" value="CBD9-like"/>
    <property type="match status" value="1"/>
</dbReference>
<feature type="domain" description="DUF5916" evidence="3">
    <location>
        <begin position="242"/>
        <end position="325"/>
    </location>
</feature>
<dbReference type="OrthoDB" id="9786766at2"/>
<organism evidence="4 5">
    <name type="scientific">Flavilitoribacter nigricans (strain ATCC 23147 / DSM 23189 / NBRC 102662 / NCIMB 1420 / SS-2)</name>
    <name type="common">Lewinella nigricans</name>
    <dbReference type="NCBI Taxonomy" id="1122177"/>
    <lineage>
        <taxon>Bacteria</taxon>
        <taxon>Pseudomonadati</taxon>
        <taxon>Bacteroidota</taxon>
        <taxon>Saprospiria</taxon>
        <taxon>Saprospirales</taxon>
        <taxon>Lewinellaceae</taxon>
        <taxon>Flavilitoribacter</taxon>
    </lineage>
</organism>
<dbReference type="EMBL" id="PDUD01000035">
    <property type="protein sequence ID" value="PHN02913.1"/>
    <property type="molecule type" value="Genomic_DNA"/>
</dbReference>
<name>A0A2D0N565_FLAN2</name>
<feature type="signal peptide" evidence="1">
    <location>
        <begin position="1"/>
        <end position="23"/>
    </location>
</feature>